<name>A0A0C2DJB3_9STAP</name>
<organism evidence="2 4">
    <name type="scientific">Salinicoccus roseus</name>
    <dbReference type="NCBI Taxonomy" id="45670"/>
    <lineage>
        <taxon>Bacteria</taxon>
        <taxon>Bacillati</taxon>
        <taxon>Bacillota</taxon>
        <taxon>Bacilli</taxon>
        <taxon>Bacillales</taxon>
        <taxon>Staphylococcaceae</taxon>
        <taxon>Salinicoccus</taxon>
    </lineage>
</organism>
<dbReference type="AlphaFoldDB" id="A0A0C2DJB3"/>
<evidence type="ECO:0000313" key="4">
    <source>
        <dbReference type="Proteomes" id="UP000031546"/>
    </source>
</evidence>
<dbReference type="Proteomes" id="UP000527860">
    <property type="component" value="Unassembled WGS sequence"/>
</dbReference>
<comment type="caution">
    <text evidence="2">The sequence shown here is derived from an EMBL/GenBank/DDBJ whole genome shotgun (WGS) entry which is preliminary data.</text>
</comment>
<accession>A0A0C2DJB3</accession>
<reference evidence="3" key="2">
    <citation type="submission" date="2020-04" db="EMBL/GenBank/DDBJ databases">
        <authorList>
            <person name="Tanveer F."/>
            <person name="Xie Y."/>
            <person name="Shinwari Z.K."/>
        </authorList>
    </citation>
    <scope>NUCLEOTIDE SEQUENCE</scope>
    <source>
        <strain evidence="3">MOSEL-ME25</strain>
    </source>
</reference>
<dbReference type="InterPro" id="IPR008841">
    <property type="entry name" value="Siphovirus-type_tail_N"/>
</dbReference>
<reference evidence="2 4" key="1">
    <citation type="submission" date="2015-01" db="EMBL/GenBank/DDBJ databases">
        <title>Genome sequences of high lactate-tolerant strain Salinicoccus roseus W12 with industrial interest.</title>
        <authorList>
            <person name="Wang H."/>
            <person name="Yu B."/>
        </authorList>
    </citation>
    <scope>NUCLEOTIDE SEQUENCE [LARGE SCALE GENOMIC DNA]</scope>
    <source>
        <strain evidence="2 4">W12</strain>
    </source>
</reference>
<reference evidence="3" key="3">
    <citation type="submission" date="2022-12" db="EMBL/GenBank/DDBJ databases">
        <title>Genome analysis and biological profiling of marine Salinicoccus roseus MOSEL-ME25.</title>
        <authorList>
            <person name="Mirza F.T."/>
            <person name="Xie Y."/>
            <person name="Shinwari Z.K."/>
        </authorList>
    </citation>
    <scope>NUCLEOTIDE SEQUENCE</scope>
    <source>
        <strain evidence="3">MOSEL-ME25</strain>
    </source>
</reference>
<dbReference type="Proteomes" id="UP000031546">
    <property type="component" value="Unassembled WGS sequence"/>
</dbReference>
<feature type="domain" description="Siphovirus-type tail component RIFT-related" evidence="1">
    <location>
        <begin position="48"/>
        <end position="117"/>
    </location>
</feature>
<proteinExistence type="predicted"/>
<dbReference type="RefSeq" id="WP_040106714.1">
    <property type="nucleotide sequence ID" value="NZ_JABEVU030000001.1"/>
</dbReference>
<evidence type="ECO:0000313" key="5">
    <source>
        <dbReference type="Proteomes" id="UP000527860"/>
    </source>
</evidence>
<sequence length="314" mass="36343">MAFALQYEENMHPVGEWFYSDDPFRDLRGDNEPDPRHRWRVLSDGIQVGDIESELNTSSMKGRAGRVHNSKERRSRSITLTFDAWADSTYAFPMIRDFIYHVFDTNEPFYFYEDWRPKNQRPLDVAVNSKRYYVLKEEVEVVKLGPQKARATVELVTAELPYGISTGSTGDIIEEGGITFSSGKFGWQEWLDFDAEKYDYRVQMDPGQTVRVYNPSTKKVKHFEACLHIVARNFSNIQNGYGLRITNQTNGTSMKIDREPAAGDTYEQRENIHWVNGLNETADDPGFMELETGWNELTIEGASALVDFLFHFYY</sequence>
<evidence type="ECO:0000313" key="3">
    <source>
        <dbReference type="EMBL" id="MDB0581388.1"/>
    </source>
</evidence>
<gene>
    <name evidence="3" type="ORF">F7P68_0012715</name>
    <name evidence="2" type="ORF">SN16_11290</name>
</gene>
<dbReference type="Pfam" id="PF05709">
    <property type="entry name" value="Sipho_tail"/>
    <property type="match status" value="1"/>
</dbReference>
<dbReference type="OrthoDB" id="2194642at2"/>
<keyword evidence="5" id="KW-1185">Reference proteome</keyword>
<evidence type="ECO:0000313" key="2">
    <source>
        <dbReference type="EMBL" id="KIH70073.1"/>
    </source>
</evidence>
<dbReference type="EMBL" id="JXII01000009">
    <property type="protein sequence ID" value="KIH70073.1"/>
    <property type="molecule type" value="Genomic_DNA"/>
</dbReference>
<protein>
    <submittedName>
        <fullName evidence="3">Phage tail family protein</fullName>
    </submittedName>
</protein>
<dbReference type="STRING" id="45670.SN16_11290"/>
<dbReference type="EMBL" id="JABEVU030000001">
    <property type="protein sequence ID" value="MDB0581388.1"/>
    <property type="molecule type" value="Genomic_DNA"/>
</dbReference>
<dbReference type="GeneID" id="77846128"/>
<evidence type="ECO:0000259" key="1">
    <source>
        <dbReference type="Pfam" id="PF05709"/>
    </source>
</evidence>